<protein>
    <recommendedName>
        <fullName evidence="4">Lipoprotein</fullName>
    </recommendedName>
</protein>
<gene>
    <name evidence="2" type="ORF">GCM10007907_14050</name>
</gene>
<dbReference type="PROSITE" id="PS51257">
    <property type="entry name" value="PROKAR_LIPOPROTEIN"/>
    <property type="match status" value="1"/>
</dbReference>
<feature type="chain" id="PRO_5046893796" description="Lipoprotein" evidence="1">
    <location>
        <begin position="22"/>
        <end position="162"/>
    </location>
</feature>
<evidence type="ECO:0000313" key="3">
    <source>
        <dbReference type="Proteomes" id="UP001156706"/>
    </source>
</evidence>
<evidence type="ECO:0000313" key="2">
    <source>
        <dbReference type="EMBL" id="GLR12615.1"/>
    </source>
</evidence>
<organism evidence="2 3">
    <name type="scientific">Chitinimonas prasina</name>
    <dbReference type="NCBI Taxonomy" id="1434937"/>
    <lineage>
        <taxon>Bacteria</taxon>
        <taxon>Pseudomonadati</taxon>
        <taxon>Pseudomonadota</taxon>
        <taxon>Betaproteobacteria</taxon>
        <taxon>Neisseriales</taxon>
        <taxon>Chitinibacteraceae</taxon>
        <taxon>Chitinimonas</taxon>
    </lineage>
</organism>
<evidence type="ECO:0008006" key="4">
    <source>
        <dbReference type="Google" id="ProtNLM"/>
    </source>
</evidence>
<feature type="signal peptide" evidence="1">
    <location>
        <begin position="1"/>
        <end position="21"/>
    </location>
</feature>
<keyword evidence="1" id="KW-0732">Signal</keyword>
<name>A0ABQ5YCF3_9NEIS</name>
<dbReference type="RefSeq" id="WP_284195733.1">
    <property type="nucleotide sequence ID" value="NZ_BSOG01000001.1"/>
</dbReference>
<dbReference type="Proteomes" id="UP001156706">
    <property type="component" value="Unassembled WGS sequence"/>
</dbReference>
<evidence type="ECO:0000256" key="1">
    <source>
        <dbReference type="SAM" id="SignalP"/>
    </source>
</evidence>
<proteinExistence type="predicted"/>
<sequence>MKTAAALLLTLGLAACGGSYMDTENAEPPVPVPGEKEGDWRLYGEQPDHEIRVSWESIGHDDSFGSDEYVYAWVRRAYKKDQENKEGDTFRTEYTRFALDCAKSEMAGIAVEYRDKDDDEVSRKDLAGFQWEFDPVTKAAYMQDFLLQVCKIAREKKAGAKE</sequence>
<keyword evidence="3" id="KW-1185">Reference proteome</keyword>
<reference evidence="3" key="1">
    <citation type="journal article" date="2019" name="Int. J. Syst. Evol. Microbiol.">
        <title>The Global Catalogue of Microorganisms (GCM) 10K type strain sequencing project: providing services to taxonomists for standard genome sequencing and annotation.</title>
        <authorList>
            <consortium name="The Broad Institute Genomics Platform"/>
            <consortium name="The Broad Institute Genome Sequencing Center for Infectious Disease"/>
            <person name="Wu L."/>
            <person name="Ma J."/>
        </authorList>
    </citation>
    <scope>NUCLEOTIDE SEQUENCE [LARGE SCALE GENOMIC DNA]</scope>
    <source>
        <strain evidence="3">NBRC 110044</strain>
    </source>
</reference>
<comment type="caution">
    <text evidence="2">The sequence shown here is derived from an EMBL/GenBank/DDBJ whole genome shotgun (WGS) entry which is preliminary data.</text>
</comment>
<dbReference type="EMBL" id="BSOG01000001">
    <property type="protein sequence ID" value="GLR12615.1"/>
    <property type="molecule type" value="Genomic_DNA"/>
</dbReference>
<accession>A0ABQ5YCF3</accession>